<feature type="compositionally biased region" description="Low complexity" evidence="1">
    <location>
        <begin position="15"/>
        <end position="32"/>
    </location>
</feature>
<evidence type="ECO:0000313" key="3">
    <source>
        <dbReference type="RefSeq" id="XP_005103618.1"/>
    </source>
</evidence>
<evidence type="ECO:0000313" key="7">
    <source>
        <dbReference type="RefSeq" id="XP_035827007.1"/>
    </source>
</evidence>
<name>A0ABM0JX43_APLCA</name>
<gene>
    <name evidence="3 4 5 6 7" type="primary">LOC101858201</name>
</gene>
<dbReference type="RefSeq" id="XP_005103618.1">
    <property type="nucleotide sequence ID" value="XM_005103561.3"/>
</dbReference>
<dbReference type="Proteomes" id="UP000694888">
    <property type="component" value="Unplaced"/>
</dbReference>
<accession>A0ABM0JX43</accession>
<reference evidence="3 4" key="1">
    <citation type="submission" date="2025-05" db="UniProtKB">
        <authorList>
            <consortium name="RefSeq"/>
        </authorList>
    </citation>
    <scope>IDENTIFICATION</scope>
</reference>
<evidence type="ECO:0000313" key="6">
    <source>
        <dbReference type="RefSeq" id="XP_005103621.1"/>
    </source>
</evidence>
<proteinExistence type="predicted"/>
<dbReference type="RefSeq" id="XP_005103620.1">
    <property type="nucleotide sequence ID" value="XM_005103563.3"/>
</dbReference>
<dbReference type="RefSeq" id="XP_035827007.1">
    <property type="nucleotide sequence ID" value="XM_035971114.1"/>
</dbReference>
<dbReference type="GeneID" id="101858201"/>
<evidence type="ECO:0000313" key="2">
    <source>
        <dbReference type="Proteomes" id="UP000694888"/>
    </source>
</evidence>
<evidence type="ECO:0000313" key="5">
    <source>
        <dbReference type="RefSeq" id="XP_005103620.1"/>
    </source>
</evidence>
<keyword evidence="2" id="KW-1185">Reference proteome</keyword>
<organism evidence="2 6">
    <name type="scientific">Aplysia californica</name>
    <name type="common">California sea hare</name>
    <dbReference type="NCBI Taxonomy" id="6500"/>
    <lineage>
        <taxon>Eukaryota</taxon>
        <taxon>Metazoa</taxon>
        <taxon>Spiralia</taxon>
        <taxon>Lophotrochozoa</taxon>
        <taxon>Mollusca</taxon>
        <taxon>Gastropoda</taxon>
        <taxon>Heterobranchia</taxon>
        <taxon>Euthyneura</taxon>
        <taxon>Tectipleura</taxon>
        <taxon>Aplysiida</taxon>
        <taxon>Aplysioidea</taxon>
        <taxon>Aplysiidae</taxon>
        <taxon>Aplysia</taxon>
    </lineage>
</organism>
<protein>
    <submittedName>
        <fullName evidence="3 4">Uncharacterized protein LOC101858201 isoform X1</fullName>
    </submittedName>
</protein>
<dbReference type="RefSeq" id="XP_005103619.1">
    <property type="nucleotide sequence ID" value="XM_005103562.3"/>
</dbReference>
<feature type="region of interest" description="Disordered" evidence="1">
    <location>
        <begin position="1"/>
        <end position="81"/>
    </location>
</feature>
<dbReference type="RefSeq" id="XP_005103621.1">
    <property type="nucleotide sequence ID" value="XM_005103564.3"/>
</dbReference>
<evidence type="ECO:0000313" key="4">
    <source>
        <dbReference type="RefSeq" id="XP_005103619.1"/>
    </source>
</evidence>
<sequence>MSENTGESNADVGQPSTSSASSSTSSPVSGAGLAVVTPGGGAGVSSAEGQSNTTPAAGDGASASPVSTQPPERAYGPASFSTKGKTEDEYFRVLYNYKALPGDVITVEKVYTEDRSKFFIQFLVMRETEDHILERSEAIPIKEDDMITIVDPQRVRQKIRGKYRIKLKKNDRNLDLKKYYQQKRHG</sequence>
<evidence type="ECO:0000256" key="1">
    <source>
        <dbReference type="SAM" id="MobiDB-lite"/>
    </source>
</evidence>